<organism evidence="5">
    <name type="scientific">Opuntia streptacantha</name>
    <name type="common">Prickly pear cactus</name>
    <name type="synonym">Opuntia cardona</name>
    <dbReference type="NCBI Taxonomy" id="393608"/>
    <lineage>
        <taxon>Eukaryota</taxon>
        <taxon>Viridiplantae</taxon>
        <taxon>Streptophyta</taxon>
        <taxon>Embryophyta</taxon>
        <taxon>Tracheophyta</taxon>
        <taxon>Spermatophyta</taxon>
        <taxon>Magnoliopsida</taxon>
        <taxon>eudicotyledons</taxon>
        <taxon>Gunneridae</taxon>
        <taxon>Pentapetalae</taxon>
        <taxon>Caryophyllales</taxon>
        <taxon>Cactineae</taxon>
        <taxon>Cactaceae</taxon>
        <taxon>Opuntioideae</taxon>
        <taxon>Opuntia</taxon>
    </lineage>
</organism>
<name>A0A7C8YUL5_OPUST</name>
<dbReference type="EMBL" id="GISG01059495">
    <property type="protein sequence ID" value="MBA4626937.1"/>
    <property type="molecule type" value="Transcribed_RNA"/>
</dbReference>
<dbReference type="GO" id="GO:0046872">
    <property type="term" value="F:metal ion binding"/>
    <property type="evidence" value="ECO:0007669"/>
    <property type="project" value="UniProtKB-KW"/>
</dbReference>
<evidence type="ECO:0000313" key="5">
    <source>
        <dbReference type="EMBL" id="MBA4626937.1"/>
    </source>
</evidence>
<dbReference type="InterPro" id="IPR029063">
    <property type="entry name" value="SAM-dependent_MTases_sf"/>
</dbReference>
<evidence type="ECO:0000256" key="3">
    <source>
        <dbReference type="ARBA" id="ARBA00022723"/>
    </source>
</evidence>
<dbReference type="AlphaFoldDB" id="A0A7C8YUL5"/>
<evidence type="ECO:0000256" key="4">
    <source>
        <dbReference type="ARBA" id="ARBA00022842"/>
    </source>
</evidence>
<keyword evidence="3" id="KW-0479">Metal-binding</keyword>
<keyword evidence="1 5" id="KW-0489">Methyltransferase</keyword>
<dbReference type="SUPFAM" id="SSF53335">
    <property type="entry name" value="S-adenosyl-L-methionine-dependent methyltransferases"/>
    <property type="match status" value="1"/>
</dbReference>
<reference evidence="5" key="2">
    <citation type="submission" date="2020-07" db="EMBL/GenBank/DDBJ databases">
        <authorList>
            <person name="Vera ALvarez R."/>
            <person name="Arias-Moreno D.M."/>
            <person name="Jimenez-Jacinto V."/>
            <person name="Jimenez-Bremont J.F."/>
            <person name="Swaminathan K."/>
            <person name="Moose S.P."/>
            <person name="Guerrero-Gonzalez M.L."/>
            <person name="Marino-Ramirez L."/>
            <person name="Landsman D."/>
            <person name="Rodriguez-Kessler M."/>
            <person name="Delgado-Sanchez P."/>
        </authorList>
    </citation>
    <scope>NUCLEOTIDE SEQUENCE</scope>
    <source>
        <tissue evidence="5">Cladode</tissue>
    </source>
</reference>
<dbReference type="Gene3D" id="1.10.1200.270">
    <property type="entry name" value="Methyltransferase, alpha-helical capping domain"/>
    <property type="match status" value="1"/>
</dbReference>
<evidence type="ECO:0000256" key="2">
    <source>
        <dbReference type="ARBA" id="ARBA00022679"/>
    </source>
</evidence>
<dbReference type="PANTHER" id="PTHR31009">
    <property type="entry name" value="S-ADENOSYL-L-METHIONINE:CARBOXYL METHYLTRANSFERASE FAMILY PROTEIN"/>
    <property type="match status" value="1"/>
</dbReference>
<dbReference type="GO" id="GO:0030795">
    <property type="term" value="F:methyl jasmonate methylesterase activity"/>
    <property type="evidence" value="ECO:0007669"/>
    <property type="project" value="UniProtKB-EC"/>
</dbReference>
<dbReference type="GO" id="GO:0032259">
    <property type="term" value="P:methylation"/>
    <property type="evidence" value="ECO:0007669"/>
    <property type="project" value="UniProtKB-KW"/>
</dbReference>
<reference evidence="5" key="1">
    <citation type="journal article" date="2013" name="J. Plant Res.">
        <title>Effect of fungi and light on seed germination of three Opuntia species from semiarid lands of central Mexico.</title>
        <authorList>
            <person name="Delgado-Sanchez P."/>
            <person name="Jimenez-Bremont J.F."/>
            <person name="Guerrero-Gonzalez Mde L."/>
            <person name="Flores J."/>
        </authorList>
    </citation>
    <scope>NUCLEOTIDE SEQUENCE</scope>
    <source>
        <tissue evidence="5">Cladode</tissue>
    </source>
</reference>
<dbReference type="InterPro" id="IPR042086">
    <property type="entry name" value="MeTrfase_capping"/>
</dbReference>
<accession>A0A7C8YUL5</accession>
<dbReference type="InterPro" id="IPR005299">
    <property type="entry name" value="MeTrfase_7"/>
</dbReference>
<keyword evidence="4" id="KW-0460">Magnesium</keyword>
<evidence type="ECO:0000256" key="1">
    <source>
        <dbReference type="ARBA" id="ARBA00022603"/>
    </source>
</evidence>
<proteinExistence type="predicted"/>
<dbReference type="Pfam" id="PF03492">
    <property type="entry name" value="Methyltransf_7"/>
    <property type="match status" value="2"/>
</dbReference>
<dbReference type="EC" id="2.1.1.141" evidence="5"/>
<keyword evidence="2 5" id="KW-0808">Transferase</keyword>
<protein>
    <submittedName>
        <fullName evidence="5">Jasmonate O-methyltransferase</fullName>
        <ecNumber evidence="5">2.1.1.141</ecNumber>
    </submittedName>
</protein>
<sequence length="318" mass="35727">MDVRKLLHMKEGVGQNSYANNSSVQSNVTAYAKSSIEENIKEGYHALGPKCFMMADTGCSSGPNTLSVVSEAINVIDEACRSLQCKVPEFGVFLNDLPGNDFNTLFKFLPSFYKWVAEEKGSNFGPCFVSGTPRSFHERVFPCNFLHFVFSGYALHWLSQESRAREIVPGGSMVLTFLGSIQSTDPHSLHELLGFTLHDMASEDMIEEEKLDKFNIPLYSATVEEVRQLVENEGSFLINKLEIFTIDWSVRMMEDSNHQAKFLVDSIRAVFESLLADAFSEAIIDDLFVRFETKIQKHIAAGQPIEYLNILASMTKKT</sequence>
<dbReference type="Gene3D" id="3.40.50.150">
    <property type="entry name" value="Vaccinia Virus protein VP39"/>
    <property type="match status" value="1"/>
</dbReference>